<sequence>MTTATDIAANGLLRAERDAEDAARRIIRATSESLSAPPDASGPAPATTTPGGEGTPAGGPDNGPGGGSGRPLSAAVTADPTITATVDLIRAETAFSANAAVFRAASEVDEELGRLLDDEG</sequence>
<dbReference type="RefSeq" id="WP_121939148.1">
    <property type="nucleotide sequence ID" value="NZ_REFR01000012.1"/>
</dbReference>
<name>A0A3M0C6M9_9PROT</name>
<evidence type="ECO:0000256" key="1">
    <source>
        <dbReference type="SAM" id="MobiDB-lite"/>
    </source>
</evidence>
<protein>
    <recommendedName>
        <fullName evidence="4">Flagellar basal-body/hook protein C-terminal domain-containing protein</fullName>
    </recommendedName>
</protein>
<feature type="region of interest" description="Disordered" evidence="1">
    <location>
        <begin position="26"/>
        <end position="76"/>
    </location>
</feature>
<evidence type="ECO:0000313" key="3">
    <source>
        <dbReference type="Proteomes" id="UP000271227"/>
    </source>
</evidence>
<evidence type="ECO:0008006" key="4">
    <source>
        <dbReference type="Google" id="ProtNLM"/>
    </source>
</evidence>
<reference evidence="2 3" key="1">
    <citation type="submission" date="2018-10" db="EMBL/GenBank/DDBJ databases">
        <title>Genomic Encyclopedia of Archaeal and Bacterial Type Strains, Phase II (KMG-II): from individual species to whole genera.</title>
        <authorList>
            <person name="Goeker M."/>
        </authorList>
    </citation>
    <scope>NUCLEOTIDE SEQUENCE [LARGE SCALE GENOMIC DNA]</scope>
    <source>
        <strain evidence="2 3">DSM 25217</strain>
    </source>
</reference>
<organism evidence="2 3">
    <name type="scientific">Eilatimonas milleporae</name>
    <dbReference type="NCBI Taxonomy" id="911205"/>
    <lineage>
        <taxon>Bacteria</taxon>
        <taxon>Pseudomonadati</taxon>
        <taxon>Pseudomonadota</taxon>
        <taxon>Alphaproteobacteria</taxon>
        <taxon>Kordiimonadales</taxon>
        <taxon>Kordiimonadaceae</taxon>
        <taxon>Eilatimonas</taxon>
    </lineage>
</organism>
<dbReference type="Proteomes" id="UP000271227">
    <property type="component" value="Unassembled WGS sequence"/>
</dbReference>
<evidence type="ECO:0000313" key="2">
    <source>
        <dbReference type="EMBL" id="RMB04892.1"/>
    </source>
</evidence>
<proteinExistence type="predicted"/>
<comment type="caution">
    <text evidence="2">The sequence shown here is derived from an EMBL/GenBank/DDBJ whole genome shotgun (WGS) entry which is preliminary data.</text>
</comment>
<gene>
    <name evidence="2" type="ORF">BXY39_2463</name>
</gene>
<dbReference type="InParanoid" id="A0A3M0C6M9"/>
<feature type="compositionally biased region" description="Low complexity" evidence="1">
    <location>
        <begin position="36"/>
        <end position="50"/>
    </location>
</feature>
<feature type="compositionally biased region" description="Gly residues" evidence="1">
    <location>
        <begin position="51"/>
        <end position="69"/>
    </location>
</feature>
<dbReference type="EMBL" id="REFR01000012">
    <property type="protein sequence ID" value="RMB04892.1"/>
    <property type="molecule type" value="Genomic_DNA"/>
</dbReference>
<keyword evidence="3" id="KW-1185">Reference proteome</keyword>
<dbReference type="AlphaFoldDB" id="A0A3M0C6M9"/>
<accession>A0A3M0C6M9</accession>